<comment type="caution">
    <text evidence="6">The sequence shown here is derived from an EMBL/GenBank/DDBJ whole genome shotgun (WGS) entry which is preliminary data.</text>
</comment>
<dbReference type="EMBL" id="VWZJ01000893">
    <property type="protein sequence ID" value="NXG55070.1"/>
    <property type="molecule type" value="Genomic_DNA"/>
</dbReference>
<dbReference type="Pfam" id="PF07679">
    <property type="entry name" value="I-set"/>
    <property type="match status" value="1"/>
</dbReference>
<dbReference type="Proteomes" id="UP000518305">
    <property type="component" value="Unassembled WGS sequence"/>
</dbReference>
<proteinExistence type="predicted"/>
<keyword evidence="7" id="KW-1185">Reference proteome</keyword>
<reference evidence="6 7" key="1">
    <citation type="submission" date="2019-09" db="EMBL/GenBank/DDBJ databases">
        <title>Bird 10,000 Genomes (B10K) Project - Family phase.</title>
        <authorList>
            <person name="Zhang G."/>
        </authorList>
    </citation>
    <scope>NUCLEOTIDE SEQUENCE [LARGE SCALE GENOMIC DNA]</scope>
    <source>
        <strain evidence="6">B10K-DU-001-23</strain>
        <tissue evidence="6">Muscle</tissue>
    </source>
</reference>
<feature type="domain" description="Immunoglobulin I-set" evidence="5">
    <location>
        <begin position="28"/>
        <end position="92"/>
    </location>
</feature>
<gene>
    <name evidence="6" type="primary">Obscn_5</name>
    <name evidence="6" type="ORF">HEMCOM_R15148</name>
</gene>
<dbReference type="GO" id="GO:0005737">
    <property type="term" value="C:cytoplasm"/>
    <property type="evidence" value="ECO:0007669"/>
    <property type="project" value="UniProtKB-SubCell"/>
</dbReference>
<dbReference type="AlphaFoldDB" id="A0A7K9CTN5"/>
<keyword evidence="3" id="KW-0597">Phosphoprotein</keyword>
<keyword evidence="2" id="KW-0963">Cytoplasm</keyword>
<sequence>ESDAGDYTCVCGDEQSTASLTIHALPPLFKEELKNKEAKEGGEVSLHCELTKAAPVEWWKNQRILKASEKYKLRQEGTKAELVIHGVAEEDA</sequence>
<dbReference type="Gene3D" id="2.60.40.10">
    <property type="entry name" value="Immunoglobulins"/>
    <property type="match status" value="2"/>
</dbReference>
<evidence type="ECO:0000313" key="7">
    <source>
        <dbReference type="Proteomes" id="UP000518305"/>
    </source>
</evidence>
<comment type="subcellular location">
    <subcellularLocation>
        <location evidence="1">Cytoplasm</location>
    </subcellularLocation>
</comment>
<name>A0A7K9CTN5_9AVES</name>
<accession>A0A7K9CTN5</accession>
<evidence type="ECO:0000256" key="4">
    <source>
        <dbReference type="ARBA" id="ARBA00023157"/>
    </source>
</evidence>
<organism evidence="6 7">
    <name type="scientific">Hemiprocne comata</name>
    <dbReference type="NCBI Taxonomy" id="243314"/>
    <lineage>
        <taxon>Eukaryota</taxon>
        <taxon>Metazoa</taxon>
        <taxon>Chordata</taxon>
        <taxon>Craniata</taxon>
        <taxon>Vertebrata</taxon>
        <taxon>Euteleostomi</taxon>
        <taxon>Archelosauria</taxon>
        <taxon>Archosauria</taxon>
        <taxon>Dinosauria</taxon>
        <taxon>Saurischia</taxon>
        <taxon>Theropoda</taxon>
        <taxon>Coelurosauria</taxon>
        <taxon>Aves</taxon>
        <taxon>Neognathae</taxon>
        <taxon>Neoaves</taxon>
        <taxon>Strisores</taxon>
        <taxon>Apodiformes</taxon>
        <taxon>Apodidae</taxon>
        <taxon>Hemiprocninae</taxon>
        <taxon>Hemiprocne</taxon>
    </lineage>
</organism>
<dbReference type="InterPro" id="IPR052385">
    <property type="entry name" value="Obscurin/Obscurin-like_Reg"/>
</dbReference>
<evidence type="ECO:0000259" key="5">
    <source>
        <dbReference type="Pfam" id="PF07679"/>
    </source>
</evidence>
<dbReference type="PANTHER" id="PTHR35971">
    <property type="entry name" value="SI:DKEY-31G6.6"/>
    <property type="match status" value="1"/>
</dbReference>
<dbReference type="OrthoDB" id="10072266at2759"/>
<feature type="non-terminal residue" evidence="6">
    <location>
        <position position="1"/>
    </location>
</feature>
<dbReference type="InterPro" id="IPR013783">
    <property type="entry name" value="Ig-like_fold"/>
</dbReference>
<evidence type="ECO:0000313" key="6">
    <source>
        <dbReference type="EMBL" id="NXG55070.1"/>
    </source>
</evidence>
<evidence type="ECO:0000256" key="3">
    <source>
        <dbReference type="ARBA" id="ARBA00022553"/>
    </source>
</evidence>
<dbReference type="InterPro" id="IPR013098">
    <property type="entry name" value="Ig_I-set"/>
</dbReference>
<feature type="non-terminal residue" evidence="6">
    <location>
        <position position="92"/>
    </location>
</feature>
<keyword evidence="4" id="KW-1015">Disulfide bond</keyword>
<protein>
    <submittedName>
        <fullName evidence="6">OBSCN protein</fullName>
    </submittedName>
</protein>
<dbReference type="PANTHER" id="PTHR35971:SF5">
    <property type="entry name" value="OBSCURIN LIKE CYTOSKELETAL ADAPTOR 1"/>
    <property type="match status" value="1"/>
</dbReference>
<dbReference type="InterPro" id="IPR036179">
    <property type="entry name" value="Ig-like_dom_sf"/>
</dbReference>
<evidence type="ECO:0000256" key="1">
    <source>
        <dbReference type="ARBA" id="ARBA00004496"/>
    </source>
</evidence>
<evidence type="ECO:0000256" key="2">
    <source>
        <dbReference type="ARBA" id="ARBA00022490"/>
    </source>
</evidence>
<dbReference type="SUPFAM" id="SSF48726">
    <property type="entry name" value="Immunoglobulin"/>
    <property type="match status" value="1"/>
</dbReference>